<name>A0ABS4SY07_9PROT</name>
<feature type="region of interest" description="Disordered" evidence="1">
    <location>
        <begin position="1"/>
        <end position="20"/>
    </location>
</feature>
<dbReference type="Pfam" id="PF10074">
    <property type="entry name" value="RovC_DNA-bd"/>
    <property type="match status" value="1"/>
</dbReference>
<evidence type="ECO:0000256" key="1">
    <source>
        <dbReference type="SAM" id="MobiDB-lite"/>
    </source>
</evidence>
<reference evidence="3 4" key="1">
    <citation type="submission" date="2021-03" db="EMBL/GenBank/DDBJ databases">
        <title>Genomic Encyclopedia of Type Strains, Phase III (KMG-III): the genomes of soil and plant-associated and newly described type strains.</title>
        <authorList>
            <person name="Whitman W."/>
        </authorList>
    </citation>
    <scope>NUCLEOTIDE SEQUENCE [LARGE SCALE GENOMIC DNA]</scope>
    <source>
        <strain evidence="3 4">IMMIB AFH-6</strain>
    </source>
</reference>
<evidence type="ECO:0000313" key="3">
    <source>
        <dbReference type="EMBL" id="MBP2296872.1"/>
    </source>
</evidence>
<protein>
    <recommendedName>
        <fullName evidence="2">T6SS Transcription factor RovC-like DNA binding domain-containing protein</fullName>
    </recommendedName>
</protein>
<gene>
    <name evidence="3" type="ORF">J2851_006690</name>
</gene>
<comment type="caution">
    <text evidence="3">The sequence shown here is derived from an EMBL/GenBank/DDBJ whole genome shotgun (WGS) entry which is preliminary data.</text>
</comment>
<proteinExistence type="predicted"/>
<dbReference type="InterPro" id="IPR018754">
    <property type="entry name" value="RovC-like_DNA-bd"/>
</dbReference>
<organism evidence="3 4">
    <name type="scientific">Azospirillum rugosum</name>
    <dbReference type="NCBI Taxonomy" id="416170"/>
    <lineage>
        <taxon>Bacteria</taxon>
        <taxon>Pseudomonadati</taxon>
        <taxon>Pseudomonadota</taxon>
        <taxon>Alphaproteobacteria</taxon>
        <taxon>Rhodospirillales</taxon>
        <taxon>Azospirillaceae</taxon>
        <taxon>Azospirillum</taxon>
    </lineage>
</organism>
<evidence type="ECO:0000259" key="2">
    <source>
        <dbReference type="Pfam" id="PF10074"/>
    </source>
</evidence>
<dbReference type="Proteomes" id="UP000781958">
    <property type="component" value="Unassembled WGS sequence"/>
</dbReference>
<keyword evidence="4" id="KW-1185">Reference proteome</keyword>
<feature type="domain" description="T6SS Transcription factor RovC-like DNA binding" evidence="2">
    <location>
        <begin position="68"/>
        <end position="158"/>
    </location>
</feature>
<accession>A0ABS4SY07</accession>
<dbReference type="EMBL" id="JAGINP010000036">
    <property type="protein sequence ID" value="MBP2296872.1"/>
    <property type="molecule type" value="Genomic_DNA"/>
</dbReference>
<evidence type="ECO:0000313" key="4">
    <source>
        <dbReference type="Proteomes" id="UP000781958"/>
    </source>
</evidence>
<sequence length="167" mass="18076">MQPIPVAPDADPLAGPGRRAVLPTPDGFHVVIADGARERRFLVLAPDLPPPGTPLWATVAFDRPRAPQVAGIERLAALMAGRPPMPELTPTQTGLLRHALQALDAALAGASLRDTAEAVFGERRVAADWFRSSPLRDQVRYLVRRGRRLMAGGYRELLAGRLGRGQR</sequence>
<dbReference type="RefSeq" id="WP_209772601.1">
    <property type="nucleotide sequence ID" value="NZ_JAGINP010000036.1"/>
</dbReference>